<organism evidence="2 3">
    <name type="scientific">Batillaria attramentaria</name>
    <dbReference type="NCBI Taxonomy" id="370345"/>
    <lineage>
        <taxon>Eukaryota</taxon>
        <taxon>Metazoa</taxon>
        <taxon>Spiralia</taxon>
        <taxon>Lophotrochozoa</taxon>
        <taxon>Mollusca</taxon>
        <taxon>Gastropoda</taxon>
        <taxon>Caenogastropoda</taxon>
        <taxon>Sorbeoconcha</taxon>
        <taxon>Cerithioidea</taxon>
        <taxon>Batillariidae</taxon>
        <taxon>Batillaria</taxon>
    </lineage>
</organism>
<evidence type="ECO:0000313" key="2">
    <source>
        <dbReference type="EMBL" id="KAK7492123.1"/>
    </source>
</evidence>
<protein>
    <submittedName>
        <fullName evidence="2">Uncharacterized protein</fullName>
    </submittedName>
</protein>
<sequence length="480" mass="53328">MKTGLYDSGTFRYVECFMTVLPKGVLGLTLYEIWNENKTLVSLIYQENKCITYSELGGCSFVKTKSTSVSAKAVIADLPEGETRKYGCDAASADTGLNTETYTISVTRVQSSSGALRTGLFDNGTFRYVECFITVLRRGFIGLTLYEIWNENKTLVSLYREGRCINYRRLGSCRIAIKAKSTSVSVKAVIDDLPEGETRTYGCDAAYSDKGGLKTETYTISVTRVQSSSVSTTDENLPETSTQNGAPQLVKSGFGTKDNPIIVRGDTDVTFYLRADPAPFLSSAAYLGKTMLHHNSSQMHQAPEMIRCWPLRFRDLVQCEVDADLVEEGFYSVTLVNKEGGITVFLQVEPKQSETWRATYANVQRSPDQEMVTYRPLREAVVRDVGVNVEERERFYHEVDDSHLGPEPAALSAVNLRGKSRHCRAPPASRLHAPLPPLPSDPTVTSLRRCSSLPDDYLHPAASRLDRREADNAAASRIHR</sequence>
<name>A0ABD0KYU4_9CAEN</name>
<feature type="compositionally biased region" description="Polar residues" evidence="1">
    <location>
        <begin position="234"/>
        <end position="246"/>
    </location>
</feature>
<comment type="caution">
    <text evidence="2">The sequence shown here is derived from an EMBL/GenBank/DDBJ whole genome shotgun (WGS) entry which is preliminary data.</text>
</comment>
<feature type="region of interest" description="Disordered" evidence="1">
    <location>
        <begin position="229"/>
        <end position="250"/>
    </location>
</feature>
<dbReference type="AlphaFoldDB" id="A0ABD0KYU4"/>
<feature type="region of interest" description="Disordered" evidence="1">
    <location>
        <begin position="417"/>
        <end position="446"/>
    </location>
</feature>
<keyword evidence="3" id="KW-1185">Reference proteome</keyword>
<dbReference type="EMBL" id="JACVVK020000106">
    <property type="protein sequence ID" value="KAK7492123.1"/>
    <property type="molecule type" value="Genomic_DNA"/>
</dbReference>
<dbReference type="Proteomes" id="UP001519460">
    <property type="component" value="Unassembled WGS sequence"/>
</dbReference>
<accession>A0ABD0KYU4</accession>
<proteinExistence type="predicted"/>
<reference evidence="2 3" key="1">
    <citation type="journal article" date="2023" name="Sci. Data">
        <title>Genome assembly of the Korean intertidal mud-creeper Batillaria attramentaria.</title>
        <authorList>
            <person name="Patra A.K."/>
            <person name="Ho P.T."/>
            <person name="Jun S."/>
            <person name="Lee S.J."/>
            <person name="Kim Y."/>
            <person name="Won Y.J."/>
        </authorList>
    </citation>
    <scope>NUCLEOTIDE SEQUENCE [LARGE SCALE GENOMIC DNA]</scope>
    <source>
        <strain evidence="2">Wonlab-2016</strain>
    </source>
</reference>
<evidence type="ECO:0000256" key="1">
    <source>
        <dbReference type="SAM" id="MobiDB-lite"/>
    </source>
</evidence>
<feature type="non-terminal residue" evidence="2">
    <location>
        <position position="480"/>
    </location>
</feature>
<evidence type="ECO:0000313" key="3">
    <source>
        <dbReference type="Proteomes" id="UP001519460"/>
    </source>
</evidence>
<gene>
    <name evidence="2" type="ORF">BaRGS_00016597</name>
</gene>
<feature type="region of interest" description="Disordered" evidence="1">
    <location>
        <begin position="461"/>
        <end position="480"/>
    </location>
</feature>